<dbReference type="OrthoDB" id="1430047at2"/>
<sequence>MKNYKNHFLALLSTLLCISCTDVVDVDVQTAPTRLVIEASLDWEKGTQGNEQTIDLSASTEFFSSGNAPIITGAIIQVTDLNTGDLFDFVDQGNGSYYTDEFIPAVGHRYQLEVIYEDETYIAEETLFAVPDLTVVGQSKEDGFSEDDLEVNMTLIDPEEEGNSYFFKFWKRGDLLPDFEEFDDEFVNGNKVDWFYEIGEDDDTDEKEAFQPGDTVDISFYAISPAYLKYMRILINQIGGMGLFESIPVSVKGNCINLTNADNYAHGYFRVTQVVKTSYTFE</sequence>
<accession>A0A3G2L6Z7</accession>
<evidence type="ECO:0000313" key="2">
    <source>
        <dbReference type="Proteomes" id="UP000276309"/>
    </source>
</evidence>
<protein>
    <submittedName>
        <fullName evidence="1">DUF4249 domain-containing protein</fullName>
    </submittedName>
</protein>
<evidence type="ECO:0000313" key="1">
    <source>
        <dbReference type="EMBL" id="AYN68042.1"/>
    </source>
</evidence>
<proteinExistence type="predicted"/>
<dbReference type="InterPro" id="IPR025345">
    <property type="entry name" value="DUF4249"/>
</dbReference>
<dbReference type="AlphaFoldDB" id="A0A3G2L6Z7"/>
<keyword evidence="2" id="KW-1185">Reference proteome</keyword>
<dbReference type="Proteomes" id="UP000276309">
    <property type="component" value="Chromosome"/>
</dbReference>
<name>A0A3G2L6Z7_9FLAO</name>
<dbReference type="RefSeq" id="WP_121849057.1">
    <property type="nucleotide sequence ID" value="NZ_CP032050.1"/>
</dbReference>
<dbReference type="KEGG" id="emar:D1013_11985"/>
<reference evidence="1 2" key="1">
    <citation type="submission" date="2018-08" db="EMBL/GenBank/DDBJ databases">
        <title>The reduced genetic potential of extracellular carbohydrate catabolism in Euzebyella marina RN62, a Flavobacteriia bacterium isolated from the hadal water.</title>
        <authorList>
            <person name="Xue C."/>
        </authorList>
    </citation>
    <scope>NUCLEOTIDE SEQUENCE [LARGE SCALE GENOMIC DNA]</scope>
    <source>
        <strain evidence="1 2">RN62</strain>
    </source>
</reference>
<gene>
    <name evidence="1" type="ORF">D1013_11985</name>
</gene>
<dbReference type="Pfam" id="PF14054">
    <property type="entry name" value="DUF4249"/>
    <property type="match status" value="1"/>
</dbReference>
<organism evidence="1 2">
    <name type="scientific">Euzebyella marina</name>
    <dbReference type="NCBI Taxonomy" id="1761453"/>
    <lineage>
        <taxon>Bacteria</taxon>
        <taxon>Pseudomonadati</taxon>
        <taxon>Bacteroidota</taxon>
        <taxon>Flavobacteriia</taxon>
        <taxon>Flavobacteriales</taxon>
        <taxon>Flavobacteriaceae</taxon>
        <taxon>Euzebyella</taxon>
    </lineage>
</organism>
<dbReference type="EMBL" id="CP032050">
    <property type="protein sequence ID" value="AYN68042.1"/>
    <property type="molecule type" value="Genomic_DNA"/>
</dbReference>